<dbReference type="AlphaFoldDB" id="A0A1Q9CHE7"/>
<feature type="region of interest" description="Disordered" evidence="1">
    <location>
        <begin position="55"/>
        <end position="87"/>
    </location>
</feature>
<evidence type="ECO:0000313" key="2">
    <source>
        <dbReference type="EMBL" id="OLP82349.1"/>
    </source>
</evidence>
<feature type="region of interest" description="Disordered" evidence="1">
    <location>
        <begin position="227"/>
        <end position="261"/>
    </location>
</feature>
<sequence length="312" mass="32429">MAAPSMAEVRTAADTLRAAVAAGEDASSFFGGWTGLEHQVLVRAINSSPSAVASAAATKTMERSTGGDAATSDPYPQPPADPQTMSAVAGDAGVGVRLAKPAPKWAERRPRRSPPAANGGAGPPDGVEAVDDGPNAVRHQGLWSPWTAADLAEADGSVELAADQNRVAGINEAPPLSLREVPRQVVAMYRRQCGCGPGAAERRLNGPATFVVCRLLPTSPTLCHEETSRWHGEWDGPGSTRPSRHPADAGEGAQGAAGAEWGGGAPGLPVLDGSLESFFDCGRLVRLFQVFEEHLDFATKPLVNTMALKFLV</sequence>
<feature type="compositionally biased region" description="Gly residues" evidence="1">
    <location>
        <begin position="252"/>
        <end position="261"/>
    </location>
</feature>
<evidence type="ECO:0000313" key="3">
    <source>
        <dbReference type="Proteomes" id="UP000186817"/>
    </source>
</evidence>
<evidence type="ECO:0000256" key="1">
    <source>
        <dbReference type="SAM" id="MobiDB-lite"/>
    </source>
</evidence>
<protein>
    <submittedName>
        <fullName evidence="2">Uncharacterized protein</fullName>
    </submittedName>
</protein>
<comment type="caution">
    <text evidence="2">The sequence shown here is derived from an EMBL/GenBank/DDBJ whole genome shotgun (WGS) entry which is preliminary data.</text>
</comment>
<dbReference type="EMBL" id="LSRX01001201">
    <property type="protein sequence ID" value="OLP82349.1"/>
    <property type="molecule type" value="Genomic_DNA"/>
</dbReference>
<accession>A0A1Q9CHE7</accession>
<dbReference type="OrthoDB" id="432185at2759"/>
<dbReference type="Proteomes" id="UP000186817">
    <property type="component" value="Unassembled WGS sequence"/>
</dbReference>
<reference evidence="2 3" key="1">
    <citation type="submission" date="2016-02" db="EMBL/GenBank/DDBJ databases">
        <title>Genome analysis of coral dinoflagellate symbionts highlights evolutionary adaptations to a symbiotic lifestyle.</title>
        <authorList>
            <person name="Aranda M."/>
            <person name="Li Y."/>
            <person name="Liew Y.J."/>
            <person name="Baumgarten S."/>
            <person name="Simakov O."/>
            <person name="Wilson M."/>
            <person name="Piel J."/>
            <person name="Ashoor H."/>
            <person name="Bougouffa S."/>
            <person name="Bajic V.B."/>
            <person name="Ryu T."/>
            <person name="Ravasi T."/>
            <person name="Bayer T."/>
            <person name="Micklem G."/>
            <person name="Kim H."/>
            <person name="Bhak J."/>
            <person name="Lajeunesse T.C."/>
            <person name="Voolstra C.R."/>
        </authorList>
    </citation>
    <scope>NUCLEOTIDE SEQUENCE [LARGE SCALE GENOMIC DNA]</scope>
    <source>
        <strain evidence="2 3">CCMP2467</strain>
    </source>
</reference>
<keyword evidence="3" id="KW-1185">Reference proteome</keyword>
<organism evidence="2 3">
    <name type="scientific">Symbiodinium microadriaticum</name>
    <name type="common">Dinoflagellate</name>
    <name type="synonym">Zooxanthella microadriatica</name>
    <dbReference type="NCBI Taxonomy" id="2951"/>
    <lineage>
        <taxon>Eukaryota</taxon>
        <taxon>Sar</taxon>
        <taxon>Alveolata</taxon>
        <taxon>Dinophyceae</taxon>
        <taxon>Suessiales</taxon>
        <taxon>Symbiodiniaceae</taxon>
        <taxon>Symbiodinium</taxon>
    </lineage>
</organism>
<name>A0A1Q9CHE7_SYMMI</name>
<gene>
    <name evidence="2" type="ORF">AK812_SmicGene37001</name>
</gene>
<feature type="region of interest" description="Disordered" evidence="1">
    <location>
        <begin position="100"/>
        <end position="140"/>
    </location>
</feature>
<proteinExistence type="predicted"/>